<gene>
    <name evidence="13" type="ORF">DMN91_002418</name>
</gene>
<comment type="subcellular location">
    <subcellularLocation>
        <location evidence="7">Cytoplasmic vesicle</location>
        <location evidence="7">Phagosome membrane</location>
        <topology evidence="7">Single-pass type IV membrane protein</topology>
    </subcellularLocation>
    <subcellularLocation>
        <location evidence="4">Cytoplasmic vesicle</location>
        <location evidence="4">Secretory vesicle membrane</location>
        <topology evidence="4">Single-pass type IV membrane protein</topology>
    </subcellularLocation>
    <subcellularLocation>
        <location evidence="1">Endoplasmic reticulum membrane</location>
        <topology evidence="1">Single-pass type IV membrane protein</topology>
    </subcellularLocation>
    <subcellularLocation>
        <location evidence="3">Golgi apparatus</location>
        <location evidence="3">trans-Golgi network membrane</location>
        <topology evidence="3">Single-pass type IV membrane protein</topology>
    </subcellularLocation>
    <subcellularLocation>
        <location evidence="5">Late endosome membrane</location>
        <topology evidence="5">Single-pass type IV membrane protein</topology>
    </subcellularLocation>
    <subcellularLocation>
        <location evidence="6">Lysosome membrane</location>
        <topology evidence="6">Single-pass type IV membrane protein</topology>
    </subcellularLocation>
</comment>
<dbReference type="SUPFAM" id="SSF58038">
    <property type="entry name" value="SNARE fusion complex"/>
    <property type="match status" value="1"/>
</dbReference>
<dbReference type="GO" id="GO:0016192">
    <property type="term" value="P:vesicle-mediated transport"/>
    <property type="evidence" value="ECO:0007669"/>
    <property type="project" value="InterPro"/>
</dbReference>
<dbReference type="Proteomes" id="UP000279307">
    <property type="component" value="Chromosome 3"/>
</dbReference>
<evidence type="ECO:0000256" key="8">
    <source>
        <dbReference type="ARBA" id="ARBA00039269"/>
    </source>
</evidence>
<keyword evidence="11" id="KW-1133">Transmembrane helix</keyword>
<feature type="domain" description="V-SNARE coiled-coil homology" evidence="12">
    <location>
        <begin position="141"/>
        <end position="201"/>
    </location>
</feature>
<evidence type="ECO:0000256" key="3">
    <source>
        <dbReference type="ARBA" id="ARBA00037801"/>
    </source>
</evidence>
<accession>A0A3L8DV25</accession>
<evidence type="ECO:0000256" key="5">
    <source>
        <dbReference type="ARBA" id="ARBA00037845"/>
    </source>
</evidence>
<dbReference type="PROSITE" id="PS50892">
    <property type="entry name" value="V_SNARE"/>
    <property type="match status" value="1"/>
</dbReference>
<evidence type="ECO:0000256" key="2">
    <source>
        <dbReference type="ARBA" id="ARBA00022927"/>
    </source>
</evidence>
<dbReference type="GO" id="GO:0030670">
    <property type="term" value="C:phagocytic vesicle membrane"/>
    <property type="evidence" value="ECO:0007669"/>
    <property type="project" value="UniProtKB-SubCell"/>
</dbReference>
<organism evidence="13">
    <name type="scientific">Ooceraea biroi</name>
    <name type="common">Clonal raider ant</name>
    <name type="synonym">Cerapachys biroi</name>
    <dbReference type="NCBI Taxonomy" id="2015173"/>
    <lineage>
        <taxon>Eukaryota</taxon>
        <taxon>Metazoa</taxon>
        <taxon>Ecdysozoa</taxon>
        <taxon>Arthropoda</taxon>
        <taxon>Hexapoda</taxon>
        <taxon>Insecta</taxon>
        <taxon>Pterygota</taxon>
        <taxon>Neoptera</taxon>
        <taxon>Endopterygota</taxon>
        <taxon>Hymenoptera</taxon>
        <taxon>Apocrita</taxon>
        <taxon>Aculeata</taxon>
        <taxon>Formicoidea</taxon>
        <taxon>Formicidae</taxon>
        <taxon>Dorylinae</taxon>
        <taxon>Ooceraea</taxon>
    </lineage>
</organism>
<dbReference type="PANTHER" id="PTHR21136:SF168">
    <property type="entry name" value="VESICLE-ASSOCIATED MEMBRANE PROTEIN 9"/>
    <property type="match status" value="1"/>
</dbReference>
<proteinExistence type="predicted"/>
<evidence type="ECO:0000256" key="10">
    <source>
        <dbReference type="PROSITE-ProRule" id="PRU00290"/>
    </source>
</evidence>
<evidence type="ECO:0000256" key="1">
    <source>
        <dbReference type="ARBA" id="ARBA00004163"/>
    </source>
</evidence>
<name>A0A3L8DV25_OOCBI</name>
<dbReference type="InterPro" id="IPR051097">
    <property type="entry name" value="Synaptobrevin-like_transport"/>
</dbReference>
<dbReference type="GO" id="GO:0005789">
    <property type="term" value="C:endoplasmic reticulum membrane"/>
    <property type="evidence" value="ECO:0007669"/>
    <property type="project" value="UniProtKB-SubCell"/>
</dbReference>
<evidence type="ECO:0000256" key="7">
    <source>
        <dbReference type="ARBA" id="ARBA00037875"/>
    </source>
</evidence>
<dbReference type="CDD" id="cd15843">
    <property type="entry name" value="R-SNARE"/>
    <property type="match status" value="1"/>
</dbReference>
<dbReference type="Gene3D" id="1.20.5.110">
    <property type="match status" value="1"/>
</dbReference>
<dbReference type="AlphaFoldDB" id="A0A3L8DV25"/>
<dbReference type="OrthoDB" id="190375at2759"/>
<dbReference type="Pfam" id="PF00957">
    <property type="entry name" value="Synaptobrevin"/>
    <property type="match status" value="1"/>
</dbReference>
<dbReference type="GO" id="GO:0005794">
    <property type="term" value="C:Golgi apparatus"/>
    <property type="evidence" value="ECO:0007669"/>
    <property type="project" value="UniProtKB-SubCell"/>
</dbReference>
<comment type="caution">
    <text evidence="13">The sequence shown here is derived from an EMBL/GenBank/DDBJ whole genome shotgun (WGS) entry which is preliminary data.</text>
</comment>
<evidence type="ECO:0000313" key="13">
    <source>
        <dbReference type="EMBL" id="RLU24330.1"/>
    </source>
</evidence>
<dbReference type="EMBL" id="QOIP01000003">
    <property type="protein sequence ID" value="RLU24330.1"/>
    <property type="molecule type" value="Genomic_DNA"/>
</dbReference>
<reference evidence="13" key="2">
    <citation type="submission" date="2018-07" db="EMBL/GenBank/DDBJ databases">
        <authorList>
            <person name="Mckenzie S.K."/>
            <person name="Kronauer D.J.C."/>
        </authorList>
    </citation>
    <scope>NUCLEOTIDE SEQUENCE</scope>
    <source>
        <strain evidence="13">Clonal line C1</strain>
    </source>
</reference>
<dbReference type="GO" id="GO:0005765">
    <property type="term" value="C:lysosomal membrane"/>
    <property type="evidence" value="ECO:0007669"/>
    <property type="project" value="UniProtKB-SubCell"/>
</dbReference>
<keyword evidence="2" id="KW-0653">Protein transport</keyword>
<reference evidence="13" key="1">
    <citation type="journal article" date="2018" name="Genome Res.">
        <title>The genomic architecture and molecular evolution of ant odorant receptors.</title>
        <authorList>
            <person name="McKenzie S.K."/>
            <person name="Kronauer D.J.C."/>
        </authorList>
    </citation>
    <scope>NUCLEOTIDE SEQUENCE [LARGE SCALE GENOMIC DNA]</scope>
    <source>
        <strain evidence="13">Clonal line C1</strain>
    </source>
</reference>
<evidence type="ECO:0000256" key="9">
    <source>
        <dbReference type="ARBA" id="ARBA00042194"/>
    </source>
</evidence>
<dbReference type="PANTHER" id="PTHR21136">
    <property type="entry name" value="SNARE PROTEINS"/>
    <property type="match status" value="1"/>
</dbReference>
<dbReference type="GO" id="GO:0015031">
    <property type="term" value="P:protein transport"/>
    <property type="evidence" value="ECO:0007669"/>
    <property type="project" value="UniProtKB-KW"/>
</dbReference>
<dbReference type="InterPro" id="IPR042855">
    <property type="entry name" value="V_SNARE_CC"/>
</dbReference>
<sequence length="231" mass="26531">MEDKVLYALVGLWDKNGCKIIADYPADEDFTYRSIVLSTVDGIRSVVDDRISVDRDKYAVHILFSEYCYACLTLKAETTSSMIELGTRSQVFLQKLRSVYKELPMLRDLSKNLINRENLVDFSKPIQIITDHNHQNNSNQVIAKLEDELVEVRHALMTAVEKIVDRGQKLDDLVRKAEFLEISSTDFHVHASRTRRNKKKNKGRMVSVMIAAVLTCIAFIIIIIQFFIGFQ</sequence>
<dbReference type="PRINTS" id="PR00219">
    <property type="entry name" value="SYNAPTOBREVN"/>
</dbReference>
<evidence type="ECO:0000256" key="11">
    <source>
        <dbReference type="SAM" id="Phobius"/>
    </source>
</evidence>
<keyword evidence="11" id="KW-0812">Transmembrane</keyword>
<keyword evidence="11" id="KW-0472">Membrane</keyword>
<evidence type="ECO:0000259" key="12">
    <source>
        <dbReference type="PROSITE" id="PS50892"/>
    </source>
</evidence>
<evidence type="ECO:0000256" key="6">
    <source>
        <dbReference type="ARBA" id="ARBA00037863"/>
    </source>
</evidence>
<keyword evidence="2" id="KW-0813">Transport</keyword>
<evidence type="ECO:0000256" key="4">
    <source>
        <dbReference type="ARBA" id="ARBA00037803"/>
    </source>
</evidence>
<feature type="transmembrane region" description="Helical" evidence="11">
    <location>
        <begin position="205"/>
        <end position="228"/>
    </location>
</feature>
<protein>
    <recommendedName>
        <fullName evidence="8">Vesicle-associated membrane protein 7</fullName>
    </recommendedName>
    <alternativeName>
        <fullName evidence="9">Synaptobrevin-like protein 1</fullName>
    </alternativeName>
</protein>
<dbReference type="InterPro" id="IPR001388">
    <property type="entry name" value="Synaptobrevin-like"/>
</dbReference>
<keyword evidence="10" id="KW-0175">Coiled coil</keyword>
<dbReference type="GO" id="GO:0031902">
    <property type="term" value="C:late endosome membrane"/>
    <property type="evidence" value="ECO:0007669"/>
    <property type="project" value="UniProtKB-SubCell"/>
</dbReference>
<dbReference type="GO" id="GO:0030658">
    <property type="term" value="C:transport vesicle membrane"/>
    <property type="evidence" value="ECO:0007669"/>
    <property type="project" value="UniProtKB-SubCell"/>
</dbReference>